<reference evidence="9 10" key="1">
    <citation type="submission" date="2016-10" db="EMBL/GenBank/DDBJ databases">
        <authorList>
            <person name="de Groot N.N."/>
        </authorList>
    </citation>
    <scope>NUCLEOTIDE SEQUENCE [LARGE SCALE GENOMIC DNA]</scope>
    <source>
        <strain evidence="9 10">AB35.6</strain>
    </source>
</reference>
<dbReference type="GO" id="GO:0015562">
    <property type="term" value="F:efflux transmembrane transporter activity"/>
    <property type="evidence" value="ECO:0007669"/>
    <property type="project" value="InterPro"/>
</dbReference>
<evidence type="ECO:0000256" key="2">
    <source>
        <dbReference type="ARBA" id="ARBA00007613"/>
    </source>
</evidence>
<organism evidence="9 10">
    <name type="scientific">Terriglobus roseus</name>
    <dbReference type="NCBI Taxonomy" id="392734"/>
    <lineage>
        <taxon>Bacteria</taxon>
        <taxon>Pseudomonadati</taxon>
        <taxon>Acidobacteriota</taxon>
        <taxon>Terriglobia</taxon>
        <taxon>Terriglobales</taxon>
        <taxon>Acidobacteriaceae</taxon>
        <taxon>Terriglobus</taxon>
    </lineage>
</organism>
<dbReference type="Pfam" id="PF02321">
    <property type="entry name" value="OEP"/>
    <property type="match status" value="2"/>
</dbReference>
<accession>A0A1H4LWM1</accession>
<dbReference type="GO" id="GO:0009279">
    <property type="term" value="C:cell outer membrane"/>
    <property type="evidence" value="ECO:0007669"/>
    <property type="project" value="UniProtKB-SubCell"/>
</dbReference>
<proteinExistence type="inferred from homology"/>
<dbReference type="Gene3D" id="1.20.1600.10">
    <property type="entry name" value="Outer membrane efflux proteins (OEP)"/>
    <property type="match status" value="1"/>
</dbReference>
<keyword evidence="5" id="KW-0812">Transmembrane</keyword>
<gene>
    <name evidence="9" type="ORF">SAMN05443244_1729</name>
</gene>
<feature type="compositionally biased region" description="Pro residues" evidence="8">
    <location>
        <begin position="53"/>
        <end position="63"/>
    </location>
</feature>
<dbReference type="InterPro" id="IPR003423">
    <property type="entry name" value="OMP_efflux"/>
</dbReference>
<dbReference type="EMBL" id="FNSD01000001">
    <property type="protein sequence ID" value="SEB74675.1"/>
    <property type="molecule type" value="Genomic_DNA"/>
</dbReference>
<evidence type="ECO:0000256" key="6">
    <source>
        <dbReference type="ARBA" id="ARBA00023136"/>
    </source>
</evidence>
<evidence type="ECO:0000256" key="5">
    <source>
        <dbReference type="ARBA" id="ARBA00022692"/>
    </source>
</evidence>
<dbReference type="PANTHER" id="PTHR30026:SF20">
    <property type="entry name" value="OUTER MEMBRANE PROTEIN TOLC"/>
    <property type="match status" value="1"/>
</dbReference>
<comment type="similarity">
    <text evidence="2">Belongs to the outer membrane factor (OMF) (TC 1.B.17) family.</text>
</comment>
<keyword evidence="4" id="KW-1134">Transmembrane beta strand</keyword>
<evidence type="ECO:0000256" key="7">
    <source>
        <dbReference type="ARBA" id="ARBA00023237"/>
    </source>
</evidence>
<keyword evidence="6" id="KW-0472">Membrane</keyword>
<dbReference type="SUPFAM" id="SSF56954">
    <property type="entry name" value="Outer membrane efflux proteins (OEP)"/>
    <property type="match status" value="1"/>
</dbReference>
<dbReference type="Proteomes" id="UP000182409">
    <property type="component" value="Unassembled WGS sequence"/>
</dbReference>
<dbReference type="InterPro" id="IPR051906">
    <property type="entry name" value="TolC-like"/>
</dbReference>
<keyword evidence="3" id="KW-0813">Transport</keyword>
<evidence type="ECO:0000313" key="10">
    <source>
        <dbReference type="Proteomes" id="UP000182409"/>
    </source>
</evidence>
<evidence type="ECO:0000256" key="1">
    <source>
        <dbReference type="ARBA" id="ARBA00004442"/>
    </source>
</evidence>
<keyword evidence="7" id="KW-0998">Cell outer membrane</keyword>
<evidence type="ECO:0000256" key="4">
    <source>
        <dbReference type="ARBA" id="ARBA00022452"/>
    </source>
</evidence>
<dbReference type="PANTHER" id="PTHR30026">
    <property type="entry name" value="OUTER MEMBRANE PROTEIN TOLC"/>
    <property type="match status" value="1"/>
</dbReference>
<comment type="subcellular location">
    <subcellularLocation>
        <location evidence="1">Cell outer membrane</location>
    </subcellularLocation>
</comment>
<feature type="region of interest" description="Disordered" evidence="8">
    <location>
        <begin position="52"/>
        <end position="85"/>
    </location>
</feature>
<dbReference type="GO" id="GO:0015288">
    <property type="term" value="F:porin activity"/>
    <property type="evidence" value="ECO:0007669"/>
    <property type="project" value="TreeGrafter"/>
</dbReference>
<evidence type="ECO:0000313" key="9">
    <source>
        <dbReference type="EMBL" id="SEB74675.1"/>
    </source>
</evidence>
<evidence type="ECO:0000256" key="8">
    <source>
        <dbReference type="SAM" id="MobiDB-lite"/>
    </source>
</evidence>
<dbReference type="GO" id="GO:1990281">
    <property type="term" value="C:efflux pump complex"/>
    <property type="evidence" value="ECO:0007669"/>
    <property type="project" value="TreeGrafter"/>
</dbReference>
<name>A0A1H4LWM1_9BACT</name>
<dbReference type="AlphaFoldDB" id="A0A1H4LWM1"/>
<evidence type="ECO:0000256" key="3">
    <source>
        <dbReference type="ARBA" id="ARBA00022448"/>
    </source>
</evidence>
<sequence>MSKIICGKLSATAEALRESNQLISFMRTKIQFIPGVAALLLSPAFAGAQVTPPAQPVAPPPTPAITTARTASKQPPIGDAMNLPEAPAPQTASAAVIDQLKSAAPRDLGHGVQTPTATAQPLLLSLDDAVRLGLEHNLTISVDLQNQRQITGLQLTAFNALIPSLTASAQSSTQELNLAAMGFKPSSLVGLLPAGVTFSTIVKVSTTSARLSLSQQLFNLPAFEVYRAAKAQADVAKWNILLDRGDIVQQVASQYLRVLADTASITNAQSQVASDTELERQSQARKDAGTGTNLDLLRARVERQTREQELIADVATFEKDKIQLNRLMGIAADQPLQLTDAVPYHELEALPLDVAKQVAFKRRKDLLSLQAQLRSTELQRRAIAYERLPVVKVNGFYGVLGQTTGLYHGVFSAQGGIDFPIFQEARIRGDREVADSQLSKLRNQLSGLRGDIEQQIQSAMLDMNTSNELVRDATSNVNLAAEALDETRDRYRAGIDDNLPVVRAQATLANAQAQLVSALFQFNNAKLQLARNTGVVESQFDTYLGD</sequence>
<protein>
    <submittedName>
        <fullName evidence="9">Outer membrane protein TolC</fullName>
    </submittedName>
</protein>